<keyword evidence="3 7" id="KW-0032">Aminotransferase</keyword>
<dbReference type="InterPro" id="IPR015421">
    <property type="entry name" value="PyrdxlP-dep_Trfase_major"/>
</dbReference>
<dbReference type="InterPro" id="IPR015424">
    <property type="entry name" value="PyrdxlP-dep_Trfase"/>
</dbReference>
<keyword evidence="5 6" id="KW-0663">Pyridoxal phosphate</keyword>
<dbReference type="AlphaFoldDB" id="A0A0P7JNQ8"/>
<proteinExistence type="inferred from homology"/>
<reference evidence="7 8" key="1">
    <citation type="submission" date="2015-09" db="EMBL/GenBank/DDBJ databases">
        <title>Draft genome sequence of Aliiroseovarius crassostreae CV919-312TSm, the causative agent of Roseovarius Oyster Disease (formerly Juvenile Oyster Disease).</title>
        <authorList>
            <person name="Kessner L."/>
            <person name="Spinard E."/>
            <person name="Nelson D."/>
        </authorList>
    </citation>
    <scope>NUCLEOTIDE SEQUENCE [LARGE SCALE GENOMIC DNA]</scope>
    <source>
        <strain evidence="7 8">CV919-312</strain>
    </source>
</reference>
<dbReference type="GO" id="GO:0009102">
    <property type="term" value="P:biotin biosynthetic process"/>
    <property type="evidence" value="ECO:0007669"/>
    <property type="project" value="TreeGrafter"/>
</dbReference>
<dbReference type="FunFam" id="3.40.640.10:FF:000014">
    <property type="entry name" value="Adenosylmethionine-8-amino-7-oxononanoate aminotransferase, probable"/>
    <property type="match status" value="1"/>
</dbReference>
<comment type="caution">
    <text evidence="7">The sequence shown here is derived from an EMBL/GenBank/DDBJ whole genome shotgun (WGS) entry which is preliminary data.</text>
</comment>
<dbReference type="GO" id="GO:0004015">
    <property type="term" value="F:adenosylmethionine-8-amino-7-oxononanoate transaminase activity"/>
    <property type="evidence" value="ECO:0007669"/>
    <property type="project" value="TreeGrafter"/>
</dbReference>
<dbReference type="PIRSF" id="PIRSF000521">
    <property type="entry name" value="Transaminase_4ab_Lys_Orn"/>
    <property type="match status" value="1"/>
</dbReference>
<evidence type="ECO:0000313" key="7">
    <source>
        <dbReference type="EMBL" id="KPN62807.1"/>
    </source>
</evidence>
<evidence type="ECO:0000256" key="5">
    <source>
        <dbReference type="ARBA" id="ARBA00022898"/>
    </source>
</evidence>
<evidence type="ECO:0000256" key="4">
    <source>
        <dbReference type="ARBA" id="ARBA00022679"/>
    </source>
</evidence>
<dbReference type="InterPro" id="IPR015422">
    <property type="entry name" value="PyrdxlP-dep_Trfase_small"/>
</dbReference>
<protein>
    <submittedName>
        <fullName evidence="7">Aminotransferase</fullName>
    </submittedName>
</protein>
<evidence type="ECO:0000256" key="6">
    <source>
        <dbReference type="RuleBase" id="RU003560"/>
    </source>
</evidence>
<evidence type="ECO:0000256" key="2">
    <source>
        <dbReference type="ARBA" id="ARBA00008954"/>
    </source>
</evidence>
<comment type="cofactor">
    <cofactor evidence="1">
        <name>pyridoxal 5'-phosphate</name>
        <dbReference type="ChEBI" id="CHEBI:597326"/>
    </cofactor>
</comment>
<dbReference type="Gene3D" id="3.90.1150.10">
    <property type="entry name" value="Aspartate Aminotransferase, domain 1"/>
    <property type="match status" value="1"/>
</dbReference>
<organism evidence="7 8">
    <name type="scientific">Aliiroseovarius crassostreae</name>
    <dbReference type="NCBI Taxonomy" id="154981"/>
    <lineage>
        <taxon>Bacteria</taxon>
        <taxon>Pseudomonadati</taxon>
        <taxon>Pseudomonadota</taxon>
        <taxon>Alphaproteobacteria</taxon>
        <taxon>Rhodobacterales</taxon>
        <taxon>Paracoccaceae</taxon>
        <taxon>Aliiroseovarius</taxon>
    </lineage>
</organism>
<dbReference type="CDD" id="cd00610">
    <property type="entry name" value="OAT_like"/>
    <property type="match status" value="1"/>
</dbReference>
<dbReference type="PANTHER" id="PTHR42684:SF3">
    <property type="entry name" value="ADENOSYLMETHIONINE-8-AMINO-7-OXONONANOATE AMINOTRANSFERASE"/>
    <property type="match status" value="1"/>
</dbReference>
<dbReference type="Proteomes" id="UP000050471">
    <property type="component" value="Unassembled WGS sequence"/>
</dbReference>
<dbReference type="SUPFAM" id="SSF53383">
    <property type="entry name" value="PLP-dependent transferases"/>
    <property type="match status" value="1"/>
</dbReference>
<comment type="similarity">
    <text evidence="2 6">Belongs to the class-III pyridoxal-phosphate-dependent aminotransferase family.</text>
</comment>
<keyword evidence="4 7" id="KW-0808">Transferase</keyword>
<dbReference type="InterPro" id="IPR005814">
    <property type="entry name" value="Aminotrans_3"/>
</dbReference>
<gene>
    <name evidence="7" type="ORF">AKJ29_01295</name>
</gene>
<dbReference type="EMBL" id="LKBA01000009">
    <property type="protein sequence ID" value="KPN62807.1"/>
    <property type="molecule type" value="Genomic_DNA"/>
</dbReference>
<dbReference type="GO" id="GO:0009448">
    <property type="term" value="P:gamma-aminobutyric acid metabolic process"/>
    <property type="evidence" value="ECO:0007669"/>
    <property type="project" value="TreeGrafter"/>
</dbReference>
<evidence type="ECO:0000313" key="8">
    <source>
        <dbReference type="Proteomes" id="UP000050471"/>
    </source>
</evidence>
<dbReference type="NCBIfam" id="NF004767">
    <property type="entry name" value="PRK06105.1"/>
    <property type="match status" value="1"/>
</dbReference>
<accession>A0A0P7JNQ8</accession>
<evidence type="ECO:0000256" key="3">
    <source>
        <dbReference type="ARBA" id="ARBA00022576"/>
    </source>
</evidence>
<dbReference type="InterPro" id="IPR049704">
    <property type="entry name" value="Aminotrans_3_PPA_site"/>
</dbReference>
<sequence length="460" mass="50022">MNDKQFLPNSPEARDIAYHFHGYTNAAAHTETGPMIIERGEGIYVYDSEGTRYIEALSGLWSAAVGFNEPRLAKAAADQMAKLPFYHNFGHKSHGPAIDLAEKLISLAPVPMSKVFFTNSGSEANDTVLKMLWYRSNAMGQPERKKVIARLRGYHGVTIAAGSLTGLPTNHRSFDLPIDRVLHTTCPHYWKDGQDGESEEEFASRCAADLEAMIEAEGPETIAAFFAEPVMGAGGVVVPPKTYWEKIQAVLNKYDILLVADEVICGFGRTGQMFGSHTFGMKPDVMIMSKQITSSYVPFTAFMMNDRFYAPIAEESGRIGVLGHGFTGGSHPLGAAVALENIAIIEERDLVAKARTMGARFHKKLDSLQDHPLIGEVRGVGFISALELVNDKATKSVTGPVGALGGLMNAAMLRNGAISRNLGDAVAFCPPLITTEQQVDDLFAIVKKSLDDVTRLVKEN</sequence>
<dbReference type="PROSITE" id="PS00600">
    <property type="entry name" value="AA_TRANSFER_CLASS_3"/>
    <property type="match status" value="1"/>
</dbReference>
<dbReference type="GO" id="GO:0030170">
    <property type="term" value="F:pyridoxal phosphate binding"/>
    <property type="evidence" value="ECO:0007669"/>
    <property type="project" value="InterPro"/>
</dbReference>
<dbReference type="PANTHER" id="PTHR42684">
    <property type="entry name" value="ADENOSYLMETHIONINE-8-AMINO-7-OXONONANOATE AMINOTRANSFERASE"/>
    <property type="match status" value="1"/>
</dbReference>
<dbReference type="OrthoDB" id="9801834at2"/>
<dbReference type="Gene3D" id="3.40.640.10">
    <property type="entry name" value="Type I PLP-dependent aspartate aminotransferase-like (Major domain)"/>
    <property type="match status" value="1"/>
</dbReference>
<dbReference type="RefSeq" id="WP_055190987.1">
    <property type="nucleotide sequence ID" value="NZ_FPBS01000012.1"/>
</dbReference>
<name>A0A0P7JNQ8_9RHOB</name>
<keyword evidence="8" id="KW-1185">Reference proteome</keyword>
<dbReference type="Pfam" id="PF00202">
    <property type="entry name" value="Aminotran_3"/>
    <property type="match status" value="1"/>
</dbReference>
<dbReference type="STRING" id="154981.AKJ29_01295"/>
<evidence type="ECO:0000256" key="1">
    <source>
        <dbReference type="ARBA" id="ARBA00001933"/>
    </source>
</evidence>